<dbReference type="GO" id="GO:0043023">
    <property type="term" value="F:ribosomal large subunit binding"/>
    <property type="evidence" value="ECO:0007669"/>
    <property type="project" value="InterPro"/>
</dbReference>
<dbReference type="RefSeq" id="WP_084272771.1">
    <property type="nucleotide sequence ID" value="NZ_FWYE01000002.1"/>
</dbReference>
<dbReference type="Proteomes" id="UP000192315">
    <property type="component" value="Unassembled WGS sequence"/>
</dbReference>
<reference evidence="2 3" key="1">
    <citation type="submission" date="2017-04" db="EMBL/GenBank/DDBJ databases">
        <authorList>
            <person name="Varghese N."/>
            <person name="Submissions S."/>
        </authorList>
    </citation>
    <scope>NUCLEOTIDE SEQUENCE [LARGE SCALE GENOMIC DNA]</scope>
    <source>
        <strain evidence="2 3">DSM 9789</strain>
    </source>
</reference>
<evidence type="ECO:0000313" key="3">
    <source>
        <dbReference type="Proteomes" id="UP000192315"/>
    </source>
</evidence>
<dbReference type="PANTHER" id="PTHR12746">
    <property type="entry name" value="NONSENSE-MEDIATED MRNA DECAY PROTEIN 3"/>
    <property type="match status" value="1"/>
</dbReference>
<evidence type="ECO:0000259" key="1">
    <source>
        <dbReference type="Pfam" id="PF04981"/>
    </source>
</evidence>
<dbReference type="Pfam" id="PF04981">
    <property type="entry name" value="NMD3"/>
    <property type="match status" value="1"/>
</dbReference>
<feature type="domain" description="Nmd3 N-terminal" evidence="1">
    <location>
        <begin position="3"/>
        <end position="220"/>
    </location>
</feature>
<organism evidence="2 3">
    <name type="scientific">Picrophilus torridus (strain ATCC 700027 / DSM 9790 / JCM 10055 / NBRC 100828 / KAW 2/3)</name>
    <dbReference type="NCBI Taxonomy" id="1122961"/>
    <lineage>
        <taxon>Archaea</taxon>
        <taxon>Methanobacteriati</taxon>
        <taxon>Thermoplasmatota</taxon>
        <taxon>Thermoplasmata</taxon>
        <taxon>Thermoplasmatales</taxon>
        <taxon>Picrophilaceae</taxon>
        <taxon>Picrophilus</taxon>
    </lineage>
</organism>
<keyword evidence="3" id="KW-1185">Reference proteome</keyword>
<protein>
    <submittedName>
        <fullName evidence="2">Nonsense-mediated mRNA decay protein 3</fullName>
    </submittedName>
</protein>
<accession>A0A8G2FWT6</accession>
<dbReference type="AlphaFoldDB" id="A0A8G2FWT6"/>
<dbReference type="GO" id="GO:0005737">
    <property type="term" value="C:cytoplasm"/>
    <property type="evidence" value="ECO:0007669"/>
    <property type="project" value="TreeGrafter"/>
</dbReference>
<proteinExistence type="predicted"/>
<sequence>MKCILCGINEAYRDGICIECLTSMKNVSYDKINITVCPKCGSIKINKRWYYNNPDDALFNFVSRMLEKKNNSIKKIYNYLKDDYINVNIVFDDGIEKNVSIPMDVSRESCPVCNKLTGSYYEAIIQLRTFSRDRSHLIDTARDNIINDIKRYNVNDPNSFVSKVVNLKEGIDIYLGKRDDAAKVIKNLDSKYFIDTKVTKSLAGKKDGKDVFRYTHLIRIFDLEPGSIIFSRGRNYMVKSVEPGNINIMDLSLKKDLTMDEKTFFSSNFDLIRRSEKRRFIVISNNGSETELMDEKNFNIVTIKGIIKSDSIDLYNYNDEYYII</sequence>
<dbReference type="InterPro" id="IPR007064">
    <property type="entry name" value="Nmd3_N"/>
</dbReference>
<dbReference type="PANTHER" id="PTHR12746:SF2">
    <property type="entry name" value="60S RIBOSOMAL EXPORT PROTEIN NMD3"/>
    <property type="match status" value="1"/>
</dbReference>
<dbReference type="EMBL" id="FWYE01000002">
    <property type="protein sequence ID" value="SMD30923.1"/>
    <property type="molecule type" value="Genomic_DNA"/>
</dbReference>
<evidence type="ECO:0000313" key="2">
    <source>
        <dbReference type="EMBL" id="SMD30923.1"/>
    </source>
</evidence>
<comment type="caution">
    <text evidence="2">The sequence shown here is derived from an EMBL/GenBank/DDBJ whole genome shotgun (WGS) entry which is preliminary data.</text>
</comment>
<dbReference type="InterPro" id="IPR039768">
    <property type="entry name" value="Nmd3"/>
</dbReference>
<gene>
    <name evidence="2" type="ORF">SAMN02745355_0841</name>
</gene>
<name>A0A8G2FWT6_PICTO</name>